<dbReference type="PANTHER" id="PTHR19229:SF250">
    <property type="entry name" value="ABC TRANSPORTER DOMAIN-CONTAINING PROTEIN-RELATED"/>
    <property type="match status" value="1"/>
</dbReference>
<dbReference type="AlphaFoldDB" id="A0A8S4G9F3"/>
<dbReference type="InterPro" id="IPR027417">
    <property type="entry name" value="P-loop_NTPase"/>
</dbReference>
<dbReference type="GO" id="GO:0016020">
    <property type="term" value="C:membrane"/>
    <property type="evidence" value="ECO:0007669"/>
    <property type="project" value="InterPro"/>
</dbReference>
<organism evidence="2 3">
    <name type="scientific">Plutella xylostella</name>
    <name type="common">Diamondback moth</name>
    <name type="synonym">Plutella maculipennis</name>
    <dbReference type="NCBI Taxonomy" id="51655"/>
    <lineage>
        <taxon>Eukaryota</taxon>
        <taxon>Metazoa</taxon>
        <taxon>Ecdysozoa</taxon>
        <taxon>Arthropoda</taxon>
        <taxon>Hexapoda</taxon>
        <taxon>Insecta</taxon>
        <taxon>Pterygota</taxon>
        <taxon>Neoptera</taxon>
        <taxon>Endopterygota</taxon>
        <taxon>Lepidoptera</taxon>
        <taxon>Glossata</taxon>
        <taxon>Ditrysia</taxon>
        <taxon>Yponomeutoidea</taxon>
        <taxon>Plutellidae</taxon>
        <taxon>Plutella</taxon>
    </lineage>
</organism>
<dbReference type="Pfam" id="PF23321">
    <property type="entry name" value="R1_ABCA1"/>
    <property type="match status" value="1"/>
</dbReference>
<evidence type="ECO:0000259" key="1">
    <source>
        <dbReference type="Pfam" id="PF23321"/>
    </source>
</evidence>
<gene>
    <name evidence="2" type="ORF">PLXY2_LOCUS14710</name>
</gene>
<dbReference type="InterPro" id="IPR026082">
    <property type="entry name" value="ABCA"/>
</dbReference>
<accession>A0A8S4G9F3</accession>
<dbReference type="PANTHER" id="PTHR19229">
    <property type="entry name" value="ATP-BINDING CASSETTE TRANSPORTER SUBFAMILY A ABCA"/>
    <property type="match status" value="1"/>
</dbReference>
<dbReference type="Proteomes" id="UP000653454">
    <property type="component" value="Unassembled WGS sequence"/>
</dbReference>
<proteinExistence type="predicted"/>
<dbReference type="GO" id="GO:0140359">
    <property type="term" value="F:ABC-type transporter activity"/>
    <property type="evidence" value="ECO:0007669"/>
    <property type="project" value="InterPro"/>
</dbReference>
<keyword evidence="3" id="KW-1185">Reference proteome</keyword>
<dbReference type="InterPro" id="IPR056264">
    <property type="entry name" value="R2_ABCA1-4-like"/>
</dbReference>
<name>A0A8S4G9F3_PLUXY</name>
<dbReference type="GO" id="GO:0005319">
    <property type="term" value="F:lipid transporter activity"/>
    <property type="evidence" value="ECO:0007669"/>
    <property type="project" value="TreeGrafter"/>
</dbReference>
<evidence type="ECO:0000313" key="2">
    <source>
        <dbReference type="EMBL" id="CAG9136464.1"/>
    </source>
</evidence>
<comment type="caution">
    <text evidence="2">The sequence shown here is derived from an EMBL/GenBank/DDBJ whole genome shotgun (WGS) entry which is preliminary data.</text>
</comment>
<evidence type="ECO:0000313" key="3">
    <source>
        <dbReference type="Proteomes" id="UP000653454"/>
    </source>
</evidence>
<protein>
    <submittedName>
        <fullName evidence="2">(diamondback moth) hypothetical protein</fullName>
    </submittedName>
</protein>
<dbReference type="Gene3D" id="3.40.50.300">
    <property type="entry name" value="P-loop containing nucleotide triphosphate hydrolases"/>
    <property type="match status" value="1"/>
</dbReference>
<sequence length="208" mass="23488">MNEPAVSLTKYADSPVSTYSGGCVRRLEQRGRCAGAPHSRCWTSPRAGVDPASRRRVWRALRANSSGNSSVLISSHSMDEMEALCHRIAILNQGWVCALGDLGTLRRDHAAGHSLQIKLKRGTKTTDIQMQKLKEDIKQKFKCTLKDEHKSMLYYNIDENLPYSDMFTRIEELKAGHSIIEDYTVHEMTLEEVFLNLAHGNEAKKQQV</sequence>
<feature type="domain" description="ABCA1-4-like C-terminal R2 regulatory" evidence="1">
    <location>
        <begin position="114"/>
        <end position="185"/>
    </location>
</feature>
<reference evidence="2" key="1">
    <citation type="submission" date="2020-11" db="EMBL/GenBank/DDBJ databases">
        <authorList>
            <person name="Whiteford S."/>
        </authorList>
    </citation>
    <scope>NUCLEOTIDE SEQUENCE</scope>
</reference>
<dbReference type="EMBL" id="CAJHNJ030000141">
    <property type="protein sequence ID" value="CAG9136464.1"/>
    <property type="molecule type" value="Genomic_DNA"/>
</dbReference>
<dbReference type="SUPFAM" id="SSF52540">
    <property type="entry name" value="P-loop containing nucleoside triphosphate hydrolases"/>
    <property type="match status" value="1"/>
</dbReference>